<dbReference type="InParanoid" id="A7SZN5"/>
<evidence type="ECO:0000256" key="5">
    <source>
        <dbReference type="ARBA" id="ARBA00023136"/>
    </source>
</evidence>
<dbReference type="AlphaFoldDB" id="A7SZN5"/>
<dbReference type="GO" id="GO:0005886">
    <property type="term" value="C:plasma membrane"/>
    <property type="evidence" value="ECO:0000318"/>
    <property type="project" value="GO_Central"/>
</dbReference>
<dbReference type="PhylomeDB" id="A7SZN5"/>
<dbReference type="Proteomes" id="UP000001593">
    <property type="component" value="Unassembled WGS sequence"/>
</dbReference>
<proteinExistence type="inferred from homology"/>
<evidence type="ECO:0000256" key="3">
    <source>
        <dbReference type="ARBA" id="ARBA00022692"/>
    </source>
</evidence>
<evidence type="ECO:0000256" key="2">
    <source>
        <dbReference type="ARBA" id="ARBA00006840"/>
    </source>
</evidence>
<dbReference type="HOGENOM" id="CLU_055524_0_0_1"/>
<organism evidence="7 8">
    <name type="scientific">Nematostella vectensis</name>
    <name type="common">Starlet sea anemone</name>
    <dbReference type="NCBI Taxonomy" id="45351"/>
    <lineage>
        <taxon>Eukaryota</taxon>
        <taxon>Metazoa</taxon>
        <taxon>Cnidaria</taxon>
        <taxon>Anthozoa</taxon>
        <taxon>Hexacorallia</taxon>
        <taxon>Actiniaria</taxon>
        <taxon>Edwardsiidae</taxon>
        <taxon>Nematostella</taxon>
    </lineage>
</organism>
<keyword evidence="5 6" id="KW-0472">Membrane</keyword>
<dbReference type="OMA" id="IWARIQF"/>
<keyword evidence="4 6" id="KW-1133">Transmembrane helix</keyword>
<dbReference type="eggNOG" id="KOG3882">
    <property type="taxonomic scope" value="Eukaryota"/>
</dbReference>
<dbReference type="Gene3D" id="1.10.1450.10">
    <property type="entry name" value="Tetraspanin"/>
    <property type="match status" value="1"/>
</dbReference>
<evidence type="ECO:0000256" key="1">
    <source>
        <dbReference type="ARBA" id="ARBA00004141"/>
    </source>
</evidence>
<dbReference type="KEGG" id="nve:5501676"/>
<reference evidence="7 8" key="1">
    <citation type="journal article" date="2007" name="Science">
        <title>Sea anemone genome reveals ancestral eumetazoan gene repertoire and genomic organization.</title>
        <authorList>
            <person name="Putnam N.H."/>
            <person name="Srivastava M."/>
            <person name="Hellsten U."/>
            <person name="Dirks B."/>
            <person name="Chapman J."/>
            <person name="Salamov A."/>
            <person name="Terry A."/>
            <person name="Shapiro H."/>
            <person name="Lindquist E."/>
            <person name="Kapitonov V.V."/>
            <person name="Jurka J."/>
            <person name="Genikhovich G."/>
            <person name="Grigoriev I.V."/>
            <person name="Lucas S.M."/>
            <person name="Steele R.E."/>
            <person name="Finnerty J.R."/>
            <person name="Technau U."/>
            <person name="Martindale M.Q."/>
            <person name="Rokhsar D.S."/>
        </authorList>
    </citation>
    <scope>NUCLEOTIDE SEQUENCE [LARGE SCALE GENOMIC DNA]</scope>
    <source>
        <strain evidence="8">CH2 X CH6</strain>
    </source>
</reference>
<dbReference type="InterPro" id="IPR008952">
    <property type="entry name" value="Tetraspanin_EC2_sf"/>
</dbReference>
<comment type="subcellular location">
    <subcellularLocation>
        <location evidence="1 6">Membrane</location>
        <topology evidence="1 6">Multi-pass membrane protein</topology>
    </subcellularLocation>
</comment>
<dbReference type="InterPro" id="IPR000301">
    <property type="entry name" value="Tetraspanin_animals"/>
</dbReference>
<dbReference type="InterPro" id="IPR018499">
    <property type="entry name" value="Tetraspanin/Peripherin"/>
</dbReference>
<dbReference type="FunFam" id="1.10.1450.10:FF:000029">
    <property type="entry name" value="Tetraspanin"/>
    <property type="match status" value="1"/>
</dbReference>
<dbReference type="SUPFAM" id="SSF48652">
    <property type="entry name" value="Tetraspanin"/>
    <property type="match status" value="1"/>
</dbReference>
<feature type="transmembrane region" description="Helical" evidence="6">
    <location>
        <begin position="91"/>
        <end position="110"/>
    </location>
</feature>
<dbReference type="PANTHER" id="PTHR19282">
    <property type="entry name" value="TETRASPANIN"/>
    <property type="match status" value="1"/>
</dbReference>
<accession>A7SZN5</accession>
<feature type="transmembrane region" description="Helical" evidence="6">
    <location>
        <begin position="12"/>
        <end position="37"/>
    </location>
</feature>
<comment type="similarity">
    <text evidence="2 6">Belongs to the tetraspanin (TM4SF) family.</text>
</comment>
<evidence type="ECO:0000313" key="8">
    <source>
        <dbReference type="Proteomes" id="UP000001593"/>
    </source>
</evidence>
<dbReference type="STRING" id="45351.A7SZN5"/>
<protein>
    <recommendedName>
        <fullName evidence="6">Tetraspanin</fullName>
    </recommendedName>
</protein>
<evidence type="ECO:0000313" key="7">
    <source>
        <dbReference type="EMBL" id="EDO30837.1"/>
    </source>
</evidence>
<dbReference type="Pfam" id="PF00335">
    <property type="entry name" value="Tetraspanin"/>
    <property type="match status" value="1"/>
</dbReference>
<keyword evidence="8" id="KW-1185">Reference proteome</keyword>
<gene>
    <name evidence="7" type="ORF">NEMVEDRAFT_v1g248242</name>
</gene>
<name>A7SZN5_NEMVE</name>
<dbReference type="PRINTS" id="PR00259">
    <property type="entry name" value="TMFOUR"/>
</dbReference>
<dbReference type="PANTHER" id="PTHR19282:SF534">
    <property type="entry name" value="TETRASPANIN FAMILY-RELATED"/>
    <property type="match status" value="1"/>
</dbReference>
<keyword evidence="3 6" id="KW-0812">Transmembrane</keyword>
<dbReference type="EMBL" id="DS469975">
    <property type="protein sequence ID" value="EDO30837.1"/>
    <property type="molecule type" value="Genomic_DNA"/>
</dbReference>
<dbReference type="PIRSF" id="PIRSF002419">
    <property type="entry name" value="Tetraspanin"/>
    <property type="match status" value="1"/>
</dbReference>
<feature type="transmembrane region" description="Helical" evidence="6">
    <location>
        <begin position="57"/>
        <end position="79"/>
    </location>
</feature>
<dbReference type="OrthoDB" id="9972904at2759"/>
<feature type="transmembrane region" description="Helical" evidence="6">
    <location>
        <begin position="213"/>
        <end position="238"/>
    </location>
</feature>
<sequence>MAAMKLGACMQCVKFLLFGFNALFWLMGLSVLAVGIWARIQFSDYMKLSSHDYATAAYILIGIGFLIAIIGFIGCCGALKEHTCLLKTFGVILGLLFLVELGTAITGYIFRSEIKTGLSDGLDTALKDYPEQGFKDAWNDMQKNLKCCGSRNYTDWFMVAWAGPNTKNGSVPESCCKDTKVKSCNLEVLSHPETINSEQGCYGAAVKYFEDKLVIIGGVALGLAVFQLIGIAFSCCLASTLHNNLKYELV</sequence>
<evidence type="ECO:0000256" key="6">
    <source>
        <dbReference type="RuleBase" id="RU361218"/>
    </source>
</evidence>
<evidence type="ECO:0000256" key="4">
    <source>
        <dbReference type="ARBA" id="ARBA00022989"/>
    </source>
</evidence>